<evidence type="ECO:0000313" key="1">
    <source>
        <dbReference type="EMBL" id="QUC67771.1"/>
    </source>
</evidence>
<reference evidence="1" key="1">
    <citation type="submission" date="2021-01" db="EMBL/GenBank/DDBJ databases">
        <title>Complete genome sequence of Clostridiales bacterium R-7.</title>
        <authorList>
            <person name="Mahoney-Kurpe S.C."/>
            <person name="Palevich N."/>
            <person name="Koike S."/>
            <person name="Moon C.D."/>
            <person name="Attwood G.T."/>
        </authorList>
    </citation>
    <scope>NUCLEOTIDE SEQUENCE</scope>
    <source>
        <strain evidence="1">R-7</strain>
    </source>
</reference>
<keyword evidence="2" id="KW-1185">Reference proteome</keyword>
<gene>
    <name evidence="1" type="ORF">JYE49_03430</name>
</gene>
<evidence type="ECO:0000313" key="2">
    <source>
        <dbReference type="Proteomes" id="UP000682782"/>
    </source>
</evidence>
<name>A0AC61N787_9FIRM</name>
<proteinExistence type="predicted"/>
<accession>A0AC61N787</accession>
<sequence length="644" mass="72631">MLCPRCGYYAEKEETVCPECGEILTTGTDAPYSGAEAIRQGKRARLAIHEAAERTMEIKRRRRSGASRATVEMPALKDEREDEEVFPDYRISESEIAGEEGGEEVVFERRRRTVYDENDDIREQARAYTEWIEQGGGKRLKMVNWMKIAIAGVVLLAMIVGGSWLFLNNTEGGQKVMARLGKEATSAALWAVGEDLMNNGDIDGAIESFEKAMLQDEAEEHVDVDGMLMLGSAYEAAGRTEDAAKLYAHIYEGTPSRPEAYVNHIRILLNNGKLADAGRLMKIAYEETGEVTFQTQRRDLLPEVPVVDPVGGYIEHKVTLNMYSNQGYDVYYTFDDDIEKVKLPQDGIRFTEKLTLDEGTWNLRAVAVNGELVSDEIKGTYKIIMPSPQMPQPNLAPGAYKTRKKVSLRPGKDNEKDDDIRIFYTVDGSTPNEDSPEFTGEPILLPTGHKVTIKAIAVNQYGKESQVQEVSYKIEVKPYPLSAWDIEEKVSGLDLNKTTMQAFQAEYGPGQEVEIETTKNSGFTTALRKFEYSWGYAVMNLNKKTWVLVELRFNDKATFKAPRDTGIGDPKDYVIGKFRDMGQVASASGNRGLYHLDNLSDGKYLAKENSIRYRIRVDGTWYQLKYYLNDNGTVKEIEYRYIPK</sequence>
<dbReference type="EMBL" id="CP068393">
    <property type="protein sequence ID" value="QUC67771.1"/>
    <property type="molecule type" value="Genomic_DNA"/>
</dbReference>
<dbReference type="Proteomes" id="UP000682782">
    <property type="component" value="Chromosome"/>
</dbReference>
<organism evidence="1 2">
    <name type="scientific">Aristaeella hokkaidonensis</name>
    <dbReference type="NCBI Taxonomy" id="3046382"/>
    <lineage>
        <taxon>Bacteria</taxon>
        <taxon>Bacillati</taxon>
        <taxon>Bacillota</taxon>
        <taxon>Clostridia</taxon>
        <taxon>Eubacteriales</taxon>
        <taxon>Aristaeellaceae</taxon>
        <taxon>Aristaeella</taxon>
    </lineage>
</organism>
<protein>
    <submittedName>
        <fullName evidence="1">Chitobiase/beta-hexosaminidase C-terminal domain-containing protein</fullName>
    </submittedName>
</protein>